<dbReference type="Proteomes" id="UP000092247">
    <property type="component" value="Unassembled WGS sequence"/>
</dbReference>
<dbReference type="RefSeq" id="WP_067421776.1">
    <property type="nucleotide sequence ID" value="NZ_LZEX01000003.1"/>
</dbReference>
<comment type="caution">
    <text evidence="1">The sequence shown here is derived from an EMBL/GenBank/DDBJ whole genome shotgun (WGS) entry which is preliminary data.</text>
</comment>
<gene>
    <name evidence="1" type="ORF">AYY17_15535</name>
</gene>
<sequence length="134" mass="14200">MSHQTIAIPPALGLQPPSGADVVLLSELTEALLVAEINVAVTLEPIAWTPPSGRAVMYRQDAIEALFKAGIPVDAGEVLSATSNDTQPIDDAELEALLDMREDMGGTDSFYKALDGALDGILSRLYAAERNAKH</sequence>
<evidence type="ECO:0000313" key="1">
    <source>
        <dbReference type="EMBL" id="OBU10554.1"/>
    </source>
</evidence>
<dbReference type="EMBL" id="LZEX01000003">
    <property type="protein sequence ID" value="OBU10554.1"/>
    <property type="molecule type" value="Genomic_DNA"/>
</dbReference>
<organism evidence="1 2">
    <name type="scientific">Morganella psychrotolerans</name>
    <dbReference type="NCBI Taxonomy" id="368603"/>
    <lineage>
        <taxon>Bacteria</taxon>
        <taxon>Pseudomonadati</taxon>
        <taxon>Pseudomonadota</taxon>
        <taxon>Gammaproteobacteria</taxon>
        <taxon>Enterobacterales</taxon>
        <taxon>Morganellaceae</taxon>
        <taxon>Morganella</taxon>
    </lineage>
</organism>
<evidence type="ECO:0000313" key="2">
    <source>
        <dbReference type="Proteomes" id="UP000092247"/>
    </source>
</evidence>
<protein>
    <submittedName>
        <fullName evidence="1">Uncharacterized protein</fullName>
    </submittedName>
</protein>
<accession>A0A1B8HML9</accession>
<reference evidence="1 2" key="1">
    <citation type="submission" date="2016-06" db="EMBL/GenBank/DDBJ databases">
        <authorList>
            <person name="Kjaerup R.B."/>
            <person name="Dalgaard T.S."/>
            <person name="Juul-Madsen H.R."/>
        </authorList>
    </citation>
    <scope>NUCLEOTIDE SEQUENCE [LARGE SCALE GENOMIC DNA]</scope>
    <source>
        <strain evidence="1 2">GCSL-Mp3</strain>
    </source>
</reference>
<proteinExistence type="predicted"/>
<name>A0A1B8HML9_9GAMM</name>
<dbReference type="AlphaFoldDB" id="A0A1B8HML9"/>